<sequence length="186" mass="21712">MNPLIKQLKKYGNLTSEIETELNEKIKSLIKQKGDFLLKEGQIVSNLFVIEKGLVRSFYNINEREINVWFGFESGILGSVMPLFFSQPSIENIQFLEDTTLYYISSNDLESFYKSSQEMNTIGRKMAEEYCKILEERSFVLQTHTAEQRYHWLLKNQPEALQRISLGHIASYLGISQETLSRIRKK</sequence>
<keyword evidence="2" id="KW-0808">Transferase</keyword>
<dbReference type="Proteomes" id="UP000185839">
    <property type="component" value="Unassembled WGS sequence"/>
</dbReference>
<dbReference type="PROSITE" id="PS50042">
    <property type="entry name" value="CNMP_BINDING_3"/>
    <property type="match status" value="1"/>
</dbReference>
<name>A0A1N7LQM8_9FLAO</name>
<dbReference type="OrthoDB" id="680421at2"/>
<dbReference type="STRING" id="713588.SAMN05421789_1062"/>
<dbReference type="InterPro" id="IPR018490">
    <property type="entry name" value="cNMP-bd_dom_sf"/>
</dbReference>
<dbReference type="CDD" id="cd00038">
    <property type="entry name" value="CAP_ED"/>
    <property type="match status" value="1"/>
</dbReference>
<keyword evidence="2" id="KW-0418">Kinase</keyword>
<dbReference type="AlphaFoldDB" id="A0A1N7LQM8"/>
<dbReference type="SUPFAM" id="SSF51206">
    <property type="entry name" value="cAMP-binding domain-like"/>
    <property type="match status" value="1"/>
</dbReference>
<keyword evidence="3" id="KW-1185">Reference proteome</keyword>
<feature type="domain" description="Cyclic nucleotide-binding" evidence="1">
    <location>
        <begin position="10"/>
        <end position="112"/>
    </location>
</feature>
<evidence type="ECO:0000313" key="3">
    <source>
        <dbReference type="Proteomes" id="UP000185839"/>
    </source>
</evidence>
<evidence type="ECO:0000313" key="2">
    <source>
        <dbReference type="EMBL" id="SIS76094.1"/>
    </source>
</evidence>
<evidence type="ECO:0000259" key="1">
    <source>
        <dbReference type="PROSITE" id="PS50042"/>
    </source>
</evidence>
<reference evidence="3" key="1">
    <citation type="submission" date="2017-01" db="EMBL/GenBank/DDBJ databases">
        <authorList>
            <person name="Varghese N."/>
            <person name="Submissions S."/>
        </authorList>
    </citation>
    <scope>NUCLEOTIDE SEQUENCE [LARGE SCALE GENOMIC DNA]</scope>
    <source>
        <strain evidence="3">DSM 23145</strain>
    </source>
</reference>
<gene>
    <name evidence="2" type="ORF">SAMN05421789_1062</name>
</gene>
<organism evidence="2 3">
    <name type="scientific">Kaistella chaponensis</name>
    <dbReference type="NCBI Taxonomy" id="713588"/>
    <lineage>
        <taxon>Bacteria</taxon>
        <taxon>Pseudomonadati</taxon>
        <taxon>Bacteroidota</taxon>
        <taxon>Flavobacteriia</taxon>
        <taxon>Flavobacteriales</taxon>
        <taxon>Weeksellaceae</taxon>
        <taxon>Chryseobacterium group</taxon>
        <taxon>Kaistella</taxon>
    </lineage>
</organism>
<accession>A0A1N7LQM8</accession>
<proteinExistence type="predicted"/>
<dbReference type="Gene3D" id="2.60.120.10">
    <property type="entry name" value="Jelly Rolls"/>
    <property type="match status" value="1"/>
</dbReference>
<dbReference type="GO" id="GO:0016301">
    <property type="term" value="F:kinase activity"/>
    <property type="evidence" value="ECO:0007669"/>
    <property type="project" value="UniProtKB-KW"/>
</dbReference>
<dbReference type="RefSeq" id="WP_076386872.1">
    <property type="nucleotide sequence ID" value="NZ_FTOI01000006.1"/>
</dbReference>
<dbReference type="InterPro" id="IPR014710">
    <property type="entry name" value="RmlC-like_jellyroll"/>
</dbReference>
<protein>
    <submittedName>
        <fullName evidence="2">cAMP-binding domain of CRP or a regulatory subunit of cAMP-dependent protein kinases</fullName>
    </submittedName>
</protein>
<dbReference type="InterPro" id="IPR000595">
    <property type="entry name" value="cNMP-bd_dom"/>
</dbReference>
<dbReference type="Pfam" id="PF00027">
    <property type="entry name" value="cNMP_binding"/>
    <property type="match status" value="1"/>
</dbReference>
<dbReference type="EMBL" id="FTOI01000006">
    <property type="protein sequence ID" value="SIS76094.1"/>
    <property type="molecule type" value="Genomic_DNA"/>
</dbReference>